<protein>
    <recommendedName>
        <fullName evidence="3">Ubiquinone biosynthesis accessory factor UbiK</fullName>
    </recommendedName>
</protein>
<gene>
    <name evidence="2" type="ORF">MNBD_GAMMA22-86</name>
</gene>
<evidence type="ECO:0008006" key="3">
    <source>
        <dbReference type="Google" id="ProtNLM"/>
    </source>
</evidence>
<keyword evidence="1" id="KW-0175">Coiled coil</keyword>
<reference evidence="2" key="1">
    <citation type="submission" date="2018-06" db="EMBL/GenBank/DDBJ databases">
        <authorList>
            <person name="Zhirakovskaya E."/>
        </authorList>
    </citation>
    <scope>NUCLEOTIDE SEQUENCE</scope>
</reference>
<dbReference type="InterPro" id="IPR007475">
    <property type="entry name" value="UbiK"/>
</dbReference>
<dbReference type="AlphaFoldDB" id="A0A3B1B1T5"/>
<evidence type="ECO:0000256" key="1">
    <source>
        <dbReference type="SAM" id="Coils"/>
    </source>
</evidence>
<evidence type="ECO:0000313" key="2">
    <source>
        <dbReference type="EMBL" id="VAX00275.1"/>
    </source>
</evidence>
<name>A0A3B1B1T5_9ZZZZ</name>
<dbReference type="Pfam" id="PF04380">
    <property type="entry name" value="BMFP"/>
    <property type="match status" value="1"/>
</dbReference>
<dbReference type="PANTHER" id="PTHR38040">
    <property type="entry name" value="UBIQUINONE BIOSYNTHESIS ACCESSORY FACTOR UBIK"/>
    <property type="match status" value="1"/>
</dbReference>
<dbReference type="HAMAP" id="MF_02216">
    <property type="entry name" value="UbiK"/>
    <property type="match status" value="1"/>
</dbReference>
<dbReference type="PANTHER" id="PTHR38040:SF1">
    <property type="entry name" value="UBIQUINONE BIOSYNTHESIS ACCESSORY FACTOR UBIK"/>
    <property type="match status" value="1"/>
</dbReference>
<dbReference type="GO" id="GO:0005829">
    <property type="term" value="C:cytosol"/>
    <property type="evidence" value="ECO:0007669"/>
    <property type="project" value="TreeGrafter"/>
</dbReference>
<dbReference type="EMBL" id="UOFS01000043">
    <property type="protein sequence ID" value="VAX00275.1"/>
    <property type="molecule type" value="Genomic_DNA"/>
</dbReference>
<organism evidence="2">
    <name type="scientific">hydrothermal vent metagenome</name>
    <dbReference type="NCBI Taxonomy" id="652676"/>
    <lineage>
        <taxon>unclassified sequences</taxon>
        <taxon>metagenomes</taxon>
        <taxon>ecological metagenomes</taxon>
    </lineage>
</organism>
<proteinExistence type="inferred from homology"/>
<sequence length="81" mass="9597">MKSSFIEDITRQVTDALPKDFQLLNKDIRENLRATLHSVLNKMDLVTREEFDTQTAVLQRTREKVETLEKQIHEIEQTLKK</sequence>
<feature type="coiled-coil region" evidence="1">
    <location>
        <begin position="51"/>
        <end position="78"/>
    </location>
</feature>
<accession>A0A3B1B1T5</accession>